<organism evidence="3 4">
    <name type="scientific">Conoideocrella luteorostrata</name>
    <dbReference type="NCBI Taxonomy" id="1105319"/>
    <lineage>
        <taxon>Eukaryota</taxon>
        <taxon>Fungi</taxon>
        <taxon>Dikarya</taxon>
        <taxon>Ascomycota</taxon>
        <taxon>Pezizomycotina</taxon>
        <taxon>Sordariomycetes</taxon>
        <taxon>Hypocreomycetidae</taxon>
        <taxon>Hypocreales</taxon>
        <taxon>Clavicipitaceae</taxon>
        <taxon>Conoideocrella</taxon>
    </lineage>
</organism>
<dbReference type="PANTHER" id="PTHR38791">
    <property type="entry name" value="ZN(II)2CYS6 TRANSCRIPTION FACTOR (EUROFUNG)-RELATED-RELATED"/>
    <property type="match status" value="1"/>
</dbReference>
<accession>A0AAJ0CW45</accession>
<dbReference type="AlphaFoldDB" id="A0AAJ0CW45"/>
<protein>
    <submittedName>
        <fullName evidence="3">Uncharacterized protein</fullName>
    </submittedName>
</protein>
<gene>
    <name evidence="3" type="ORF">QQS21_001918</name>
</gene>
<proteinExistence type="predicted"/>
<name>A0AAJ0CW45_9HYPO</name>
<keyword evidence="4" id="KW-1185">Reference proteome</keyword>
<feature type="region of interest" description="Disordered" evidence="2">
    <location>
        <begin position="455"/>
        <end position="485"/>
    </location>
</feature>
<evidence type="ECO:0000256" key="1">
    <source>
        <dbReference type="ARBA" id="ARBA00023242"/>
    </source>
</evidence>
<evidence type="ECO:0000313" key="4">
    <source>
        <dbReference type="Proteomes" id="UP001251528"/>
    </source>
</evidence>
<reference evidence="3" key="1">
    <citation type="submission" date="2023-06" db="EMBL/GenBank/DDBJ databases">
        <title>Conoideocrella luteorostrata (Hypocreales: Clavicipitaceae), a potential biocontrol fungus for elongate hemlock scale in United States Christmas tree production areas.</title>
        <authorList>
            <person name="Barrett H."/>
            <person name="Lovett B."/>
            <person name="Macias A.M."/>
            <person name="Stajich J.E."/>
            <person name="Kasson M.T."/>
        </authorList>
    </citation>
    <scope>NUCLEOTIDE SEQUENCE</scope>
    <source>
        <strain evidence="3">ARSEF 14590</strain>
    </source>
</reference>
<evidence type="ECO:0000256" key="2">
    <source>
        <dbReference type="SAM" id="MobiDB-lite"/>
    </source>
</evidence>
<dbReference type="InterPro" id="IPR021858">
    <property type="entry name" value="Fun_TF"/>
</dbReference>
<evidence type="ECO:0000313" key="3">
    <source>
        <dbReference type="EMBL" id="KAK2612069.1"/>
    </source>
</evidence>
<comment type="caution">
    <text evidence="3">The sequence shown here is derived from an EMBL/GenBank/DDBJ whole genome shotgun (WGS) entry which is preliminary data.</text>
</comment>
<dbReference type="Proteomes" id="UP001251528">
    <property type="component" value="Unassembled WGS sequence"/>
</dbReference>
<dbReference type="PANTHER" id="PTHR38791:SF13">
    <property type="entry name" value="ZN(2)-C6 FUNGAL-TYPE DOMAIN-CONTAINING PROTEIN"/>
    <property type="match status" value="1"/>
</dbReference>
<dbReference type="InterPro" id="IPR053175">
    <property type="entry name" value="DHMBA_Reg_Transcription_Factor"/>
</dbReference>
<dbReference type="Pfam" id="PF11951">
    <property type="entry name" value="Fungal_trans_2"/>
    <property type="match status" value="1"/>
</dbReference>
<keyword evidence="1" id="KW-0539">Nucleus</keyword>
<sequence>MTLQPSLEERATCHFISNYIMISRNGTAVGFMEFVLPLLNAEKTTPHYQYAFEACAMASLNNSVGNRNHFERLALEKYTKALAETSAVLHDPITAAEDATLASVLLLGLFECISAKIMGRLAWVSHLHGAIRLVKLRGCKQLETKIGVDMLIVVRMQTIIYNLSTAKPPMWINASWFVEGAGRDAHAAECQRLCFEVGGLRWQANQLVSTCRGKSNTGCAVGIVRRCQALDIKCKEWSENSPEHFHYKSAAWISSIRQDNYYQAEAYLGKIDVYHDFWISAVWNLMRCARAILHSIIVRCIAWTHAPVSYKTTEGYARAMRVTTGLVSDVIASVPFQLGWFRQDRNRAGMPNLPTFACGDNNSLKGLMGYFMAWPLAFIQSLDYLTDAQRMWVRGRLDYIGSQLGVRVCLILKQLSIRVPSMLICTDYRAAKPLSILHDFEKQLSAEIQPSASGFATRTQKPYHHGEEASPANSEGNTCEEKAKT</sequence>
<dbReference type="EMBL" id="JASWJB010000021">
    <property type="protein sequence ID" value="KAK2612069.1"/>
    <property type="molecule type" value="Genomic_DNA"/>
</dbReference>